<evidence type="ECO:0000256" key="10">
    <source>
        <dbReference type="ARBA" id="ARBA00023295"/>
    </source>
</evidence>
<keyword evidence="9 12" id="KW-0119">Carbohydrate metabolism</keyword>
<feature type="domain" description="Glycosyl hydrolase family 13 catalytic" evidence="15">
    <location>
        <begin position="45"/>
        <end position="399"/>
    </location>
</feature>
<dbReference type="SMART" id="SM00632">
    <property type="entry name" value="Aamy_C"/>
    <property type="match status" value="1"/>
</dbReference>
<dbReference type="CDD" id="cd11317">
    <property type="entry name" value="AmyAc_bac_euk_AmyA"/>
    <property type="match status" value="1"/>
</dbReference>
<dbReference type="SUPFAM" id="SSF51445">
    <property type="entry name" value="(Trans)glycosidases"/>
    <property type="match status" value="1"/>
</dbReference>
<dbReference type="RefSeq" id="WP_130486238.1">
    <property type="nucleotide sequence ID" value="NZ_SGWW01000006.1"/>
</dbReference>
<dbReference type="GO" id="GO:0004556">
    <property type="term" value="F:alpha-amylase activity"/>
    <property type="evidence" value="ECO:0007669"/>
    <property type="project" value="UniProtKB-UniRule"/>
</dbReference>
<sequence>MQALAHRAGRRVAAAGIALVTSIALLAGCTPATTAPQPQGTRDAGILLFQWTWNAIADECEHLGEAGIDWVLTSPPQEHVVRDEWWVHYQPVSYRIESRLGTRDEFAAMVSTCAEHDVDIVADAVVNHMTGLGTAGVGWAGSDYEHYAYPGIWGPDDFHQCTESPTGDIIDYRNADEVRYCELVNLADLATGTERVREGLRAYLDDLLSLGVAGFRIDAAKHMEPADITAITAGLPDEVRVYQEVIRASGEPIQPEDYLDNGPSWEFLYARTVKSMVDSGALNPDVVFGPDGGSVPSELAISFVDNHDTERNGETLSYKDGDRYLLALAFLLAHPYGTPQLMSGYAFEGRDAAPPLREDGRVVDASCEFANDGPQPRYEPGEWVCPHRWTGVEGMLAFRSAVGEAPLTDSVRFDGDLRALSGFGRGEYGYIAFNAGPLALTSTFETSLRAGTYTDVLSGTAIEVDDDGRFAAEVPGNGFVALHVGAVER</sequence>
<evidence type="ECO:0000256" key="11">
    <source>
        <dbReference type="RuleBase" id="RU003615"/>
    </source>
</evidence>
<dbReference type="InterPro" id="IPR006048">
    <property type="entry name" value="A-amylase/branching_C"/>
</dbReference>
<organism evidence="16 17">
    <name type="scientific">Microcella putealis</name>
    <dbReference type="NCBI Taxonomy" id="337005"/>
    <lineage>
        <taxon>Bacteria</taxon>
        <taxon>Bacillati</taxon>
        <taxon>Actinomycetota</taxon>
        <taxon>Actinomycetes</taxon>
        <taxon>Micrococcales</taxon>
        <taxon>Microbacteriaceae</taxon>
        <taxon>Microcella</taxon>
    </lineage>
</organism>
<comment type="similarity">
    <text evidence="3 11">Belongs to the glycosyl hydrolase 13 family.</text>
</comment>
<dbReference type="Proteomes" id="UP000293519">
    <property type="component" value="Unassembled WGS sequence"/>
</dbReference>
<evidence type="ECO:0000256" key="1">
    <source>
        <dbReference type="ARBA" id="ARBA00000548"/>
    </source>
</evidence>
<evidence type="ECO:0000256" key="8">
    <source>
        <dbReference type="ARBA" id="ARBA00022837"/>
    </source>
</evidence>
<evidence type="ECO:0000256" key="6">
    <source>
        <dbReference type="ARBA" id="ARBA00022723"/>
    </source>
</evidence>
<feature type="signal peptide" evidence="13">
    <location>
        <begin position="1"/>
        <end position="27"/>
    </location>
</feature>
<dbReference type="GO" id="GO:0005975">
    <property type="term" value="P:carbohydrate metabolic process"/>
    <property type="evidence" value="ECO:0007669"/>
    <property type="project" value="InterPro"/>
</dbReference>
<dbReference type="EC" id="3.2.1.1" evidence="4 12"/>
<dbReference type="PRINTS" id="PR00110">
    <property type="entry name" value="ALPHAAMYLASE"/>
</dbReference>
<evidence type="ECO:0000256" key="3">
    <source>
        <dbReference type="ARBA" id="ARBA00008061"/>
    </source>
</evidence>
<evidence type="ECO:0000256" key="12">
    <source>
        <dbReference type="RuleBase" id="RU361134"/>
    </source>
</evidence>
<keyword evidence="17" id="KW-1185">Reference proteome</keyword>
<evidence type="ECO:0000259" key="14">
    <source>
        <dbReference type="SMART" id="SM00632"/>
    </source>
</evidence>
<keyword evidence="13" id="KW-0732">Signal</keyword>
<dbReference type="PROSITE" id="PS51257">
    <property type="entry name" value="PROKAR_LIPOPROTEIN"/>
    <property type="match status" value="1"/>
</dbReference>
<protein>
    <recommendedName>
        <fullName evidence="5 12">Alpha-amylase</fullName>
        <ecNumber evidence="4 12">3.2.1.1</ecNumber>
    </recommendedName>
</protein>
<dbReference type="SMART" id="SM00642">
    <property type="entry name" value="Aamy"/>
    <property type="match status" value="1"/>
</dbReference>
<evidence type="ECO:0000313" key="16">
    <source>
        <dbReference type="EMBL" id="RZS53516.1"/>
    </source>
</evidence>
<evidence type="ECO:0000256" key="7">
    <source>
        <dbReference type="ARBA" id="ARBA00022801"/>
    </source>
</evidence>
<gene>
    <name evidence="16" type="ORF">EV141_2466</name>
</gene>
<dbReference type="AlphaFoldDB" id="A0A4Q7LGC9"/>
<dbReference type="GO" id="GO:0046872">
    <property type="term" value="F:metal ion binding"/>
    <property type="evidence" value="ECO:0007669"/>
    <property type="project" value="UniProtKB-KW"/>
</dbReference>
<evidence type="ECO:0000259" key="15">
    <source>
        <dbReference type="SMART" id="SM00642"/>
    </source>
</evidence>
<comment type="caution">
    <text evidence="16">The sequence shown here is derived from an EMBL/GenBank/DDBJ whole genome shotgun (WGS) entry which is preliminary data.</text>
</comment>
<keyword evidence="8" id="KW-0106">Calcium</keyword>
<dbReference type="Pfam" id="PF00128">
    <property type="entry name" value="Alpha-amylase"/>
    <property type="match status" value="1"/>
</dbReference>
<evidence type="ECO:0000256" key="5">
    <source>
        <dbReference type="ARBA" id="ARBA00017303"/>
    </source>
</evidence>
<feature type="chain" id="PRO_5039235779" description="Alpha-amylase" evidence="13">
    <location>
        <begin position="28"/>
        <end position="489"/>
    </location>
</feature>
<comment type="cofactor">
    <cofactor evidence="2">
        <name>Ca(2+)</name>
        <dbReference type="ChEBI" id="CHEBI:29108"/>
    </cofactor>
</comment>
<evidence type="ECO:0000313" key="17">
    <source>
        <dbReference type="Proteomes" id="UP000293519"/>
    </source>
</evidence>
<keyword evidence="10 12" id="KW-0326">Glycosidase</keyword>
<dbReference type="Pfam" id="PF02806">
    <property type="entry name" value="Alpha-amylase_C"/>
    <property type="match status" value="1"/>
</dbReference>
<keyword evidence="7 12" id="KW-0378">Hydrolase</keyword>
<proteinExistence type="inferred from homology"/>
<dbReference type="OrthoDB" id="9805159at2"/>
<dbReference type="InterPro" id="IPR031319">
    <property type="entry name" value="A-amylase_C"/>
</dbReference>
<dbReference type="InterPro" id="IPR006046">
    <property type="entry name" value="Alpha_amylase"/>
</dbReference>
<dbReference type="PANTHER" id="PTHR43447">
    <property type="entry name" value="ALPHA-AMYLASE"/>
    <property type="match status" value="1"/>
</dbReference>
<dbReference type="SUPFAM" id="SSF51011">
    <property type="entry name" value="Glycosyl hydrolase domain"/>
    <property type="match status" value="1"/>
</dbReference>
<feature type="domain" description="Alpha-amylase C-terminal" evidence="14">
    <location>
        <begin position="410"/>
        <end position="487"/>
    </location>
</feature>
<dbReference type="Gene3D" id="2.60.40.1180">
    <property type="entry name" value="Golgi alpha-mannosidase II"/>
    <property type="match status" value="1"/>
</dbReference>
<dbReference type="InterPro" id="IPR006047">
    <property type="entry name" value="GH13_cat_dom"/>
</dbReference>
<comment type="catalytic activity">
    <reaction evidence="1 12">
        <text>Endohydrolysis of (1-&gt;4)-alpha-D-glucosidic linkages in polysaccharides containing three or more (1-&gt;4)-alpha-linked D-glucose units.</text>
        <dbReference type="EC" id="3.2.1.1"/>
    </reaction>
</comment>
<evidence type="ECO:0000256" key="9">
    <source>
        <dbReference type="ARBA" id="ARBA00023277"/>
    </source>
</evidence>
<evidence type="ECO:0000256" key="2">
    <source>
        <dbReference type="ARBA" id="ARBA00001913"/>
    </source>
</evidence>
<evidence type="ECO:0000256" key="4">
    <source>
        <dbReference type="ARBA" id="ARBA00012595"/>
    </source>
</evidence>
<name>A0A4Q7LGC9_9MICO</name>
<dbReference type="InterPro" id="IPR017853">
    <property type="entry name" value="GH"/>
</dbReference>
<dbReference type="EMBL" id="SGWW01000006">
    <property type="protein sequence ID" value="RZS53516.1"/>
    <property type="molecule type" value="Genomic_DNA"/>
</dbReference>
<evidence type="ECO:0000256" key="13">
    <source>
        <dbReference type="SAM" id="SignalP"/>
    </source>
</evidence>
<dbReference type="Gene3D" id="3.20.20.80">
    <property type="entry name" value="Glycosidases"/>
    <property type="match status" value="1"/>
</dbReference>
<accession>A0A4Q7LGC9</accession>
<dbReference type="InterPro" id="IPR013780">
    <property type="entry name" value="Glyco_hydro_b"/>
</dbReference>
<reference evidence="16 17" key="1">
    <citation type="journal article" date="2015" name="Stand. Genomic Sci.">
        <title>Genomic Encyclopedia of Bacterial and Archaeal Type Strains, Phase III: the genomes of soil and plant-associated and newly described type strains.</title>
        <authorList>
            <person name="Whitman W.B."/>
            <person name="Woyke T."/>
            <person name="Klenk H.P."/>
            <person name="Zhou Y."/>
            <person name="Lilburn T.G."/>
            <person name="Beck B.J."/>
            <person name="De Vos P."/>
            <person name="Vandamme P."/>
            <person name="Eisen J.A."/>
            <person name="Garrity G."/>
            <person name="Hugenholtz P."/>
            <person name="Kyrpides N.C."/>
        </authorList>
    </citation>
    <scope>NUCLEOTIDE SEQUENCE [LARGE SCALE GENOMIC DNA]</scope>
    <source>
        <strain evidence="16 17">CV2</strain>
    </source>
</reference>
<keyword evidence="6" id="KW-0479">Metal-binding</keyword>